<dbReference type="RefSeq" id="WP_140903450.1">
    <property type="nucleotide sequence ID" value="NZ_JBHTMD010000017.1"/>
</dbReference>
<dbReference type="InterPro" id="IPR007387">
    <property type="entry name" value="TRAP_DctQ"/>
</dbReference>
<evidence type="ECO:0000256" key="7">
    <source>
        <dbReference type="ARBA" id="ARBA00023136"/>
    </source>
</evidence>
<evidence type="ECO:0000256" key="8">
    <source>
        <dbReference type="ARBA" id="ARBA00038436"/>
    </source>
</evidence>
<dbReference type="PANTHER" id="PTHR35011:SF2">
    <property type="entry name" value="2,3-DIKETO-L-GULONATE TRAP TRANSPORTER SMALL PERMEASE PROTEIN YIAM"/>
    <property type="match status" value="1"/>
</dbReference>
<evidence type="ECO:0000256" key="9">
    <source>
        <dbReference type="RuleBase" id="RU369079"/>
    </source>
</evidence>
<dbReference type="PANTHER" id="PTHR35011">
    <property type="entry name" value="2,3-DIKETO-L-GULONATE TRAP TRANSPORTER SMALL PERMEASE PROTEIN YIAM"/>
    <property type="match status" value="1"/>
</dbReference>
<keyword evidence="6 9" id="KW-1133">Transmembrane helix</keyword>
<evidence type="ECO:0000256" key="3">
    <source>
        <dbReference type="ARBA" id="ARBA00022475"/>
    </source>
</evidence>
<comment type="similarity">
    <text evidence="8 9">Belongs to the TRAP transporter small permease family.</text>
</comment>
<evidence type="ECO:0000259" key="10">
    <source>
        <dbReference type="Pfam" id="PF04290"/>
    </source>
</evidence>
<evidence type="ECO:0000256" key="1">
    <source>
        <dbReference type="ARBA" id="ARBA00004429"/>
    </source>
</evidence>
<keyword evidence="7 9" id="KW-0472">Membrane</keyword>
<keyword evidence="12" id="KW-1185">Reference proteome</keyword>
<evidence type="ECO:0000313" key="11">
    <source>
        <dbReference type="EMBL" id="TPF77111.1"/>
    </source>
</evidence>
<evidence type="ECO:0000256" key="6">
    <source>
        <dbReference type="ARBA" id="ARBA00022989"/>
    </source>
</evidence>
<evidence type="ECO:0000313" key="12">
    <source>
        <dbReference type="Proteomes" id="UP000315388"/>
    </source>
</evidence>
<feature type="transmembrane region" description="Helical" evidence="9">
    <location>
        <begin position="84"/>
        <end position="103"/>
    </location>
</feature>
<organism evidence="11 12">
    <name type="scientific">Brucella gallinifaecis</name>
    <dbReference type="NCBI Taxonomy" id="215590"/>
    <lineage>
        <taxon>Bacteria</taxon>
        <taxon>Pseudomonadati</taxon>
        <taxon>Pseudomonadota</taxon>
        <taxon>Alphaproteobacteria</taxon>
        <taxon>Hyphomicrobiales</taxon>
        <taxon>Brucellaceae</taxon>
        <taxon>Brucella/Ochrobactrum group</taxon>
        <taxon>Brucella</taxon>
    </lineage>
</organism>
<feature type="transmembrane region" description="Helical" evidence="9">
    <location>
        <begin position="123"/>
        <end position="143"/>
    </location>
</feature>
<comment type="subcellular location">
    <subcellularLocation>
        <location evidence="1 9">Cell inner membrane</location>
        <topology evidence="1 9">Multi-pass membrane protein</topology>
    </subcellularLocation>
</comment>
<keyword evidence="3" id="KW-1003">Cell membrane</keyword>
<proteinExistence type="inferred from homology"/>
<keyword evidence="2 9" id="KW-0813">Transport</keyword>
<comment type="caution">
    <text evidence="11">The sequence shown here is derived from an EMBL/GenBank/DDBJ whole genome shotgun (WGS) entry which is preliminary data.</text>
</comment>
<dbReference type="Pfam" id="PF04290">
    <property type="entry name" value="DctQ"/>
    <property type="match status" value="1"/>
</dbReference>
<feature type="transmembrane region" description="Helical" evidence="9">
    <location>
        <begin position="14"/>
        <end position="35"/>
    </location>
</feature>
<dbReference type="AlphaFoldDB" id="A0A502BTX8"/>
<feature type="transmembrane region" description="Helical" evidence="9">
    <location>
        <begin position="47"/>
        <end position="64"/>
    </location>
</feature>
<dbReference type="InterPro" id="IPR055348">
    <property type="entry name" value="DctQ"/>
</dbReference>
<dbReference type="OrthoDB" id="7843639at2"/>
<sequence>MKILCYLERYFERILLTAALFTMAGVLFAQVIMRYFLRAPFSWSEELTRYVLVWTAIVGVSLAVRERKNISVDFLPLILGERSYRIFAIIAHLCVLFFSYVMISSSIPLIQRLAAIGQTSPALGIPMWIVYAAIPVGFGMTFLRTLQALYVDFISKKIELPEQGAL</sequence>
<name>A0A502BTX8_9HYPH</name>
<protein>
    <recommendedName>
        <fullName evidence="9">TRAP transporter small permease protein</fullName>
    </recommendedName>
</protein>
<dbReference type="Proteomes" id="UP000315388">
    <property type="component" value="Unassembled WGS sequence"/>
</dbReference>
<accession>A0A502BTX8</accession>
<evidence type="ECO:0000256" key="4">
    <source>
        <dbReference type="ARBA" id="ARBA00022519"/>
    </source>
</evidence>
<evidence type="ECO:0000256" key="5">
    <source>
        <dbReference type="ARBA" id="ARBA00022692"/>
    </source>
</evidence>
<evidence type="ECO:0000256" key="2">
    <source>
        <dbReference type="ARBA" id="ARBA00022448"/>
    </source>
</evidence>
<comment type="subunit">
    <text evidence="9">The complex comprises the extracytoplasmic solute receptor protein and the two transmembrane proteins.</text>
</comment>
<dbReference type="GO" id="GO:0005886">
    <property type="term" value="C:plasma membrane"/>
    <property type="evidence" value="ECO:0007669"/>
    <property type="project" value="UniProtKB-SubCell"/>
</dbReference>
<dbReference type="GO" id="GO:0022857">
    <property type="term" value="F:transmembrane transporter activity"/>
    <property type="evidence" value="ECO:0007669"/>
    <property type="project" value="UniProtKB-UniRule"/>
</dbReference>
<dbReference type="EMBL" id="VEWJ01000001">
    <property type="protein sequence ID" value="TPF77111.1"/>
    <property type="molecule type" value="Genomic_DNA"/>
</dbReference>
<reference evidence="11 12" key="1">
    <citation type="journal article" date="2003" name="Int. J. Syst. Evol. Microbiol.">
        <title>Towards a standardized format for the description of a novel species (of an established genus): Ochrobactrum gallinifaecis sp. nov.</title>
        <authorList>
            <person name="Kampfer P."/>
            <person name="Buczolits S."/>
            <person name="Albrecht A."/>
            <person name="Busse H.J."/>
            <person name="Stackebrandt E."/>
        </authorList>
    </citation>
    <scope>NUCLEOTIDE SEQUENCE [LARGE SCALE GENOMIC DNA]</scope>
    <source>
        <strain evidence="11 12">ISO 196</strain>
    </source>
</reference>
<keyword evidence="5 9" id="KW-0812">Transmembrane</keyword>
<comment type="function">
    <text evidence="9">Part of the tripartite ATP-independent periplasmic (TRAP) transport system.</text>
</comment>
<gene>
    <name evidence="11" type="ORF">FHY56_01780</name>
</gene>
<dbReference type="GO" id="GO:0015740">
    <property type="term" value="P:C4-dicarboxylate transport"/>
    <property type="evidence" value="ECO:0007669"/>
    <property type="project" value="TreeGrafter"/>
</dbReference>
<feature type="domain" description="Tripartite ATP-independent periplasmic transporters DctQ component" evidence="10">
    <location>
        <begin position="23"/>
        <end position="152"/>
    </location>
</feature>
<keyword evidence="4 9" id="KW-0997">Cell inner membrane</keyword>